<dbReference type="Gene3D" id="3.10.580.10">
    <property type="entry name" value="CBS-domain"/>
    <property type="match status" value="1"/>
</dbReference>
<dbReference type="InterPro" id="IPR014004">
    <property type="entry name" value="Transpt-assoc_nodulatn_dom_bac"/>
</dbReference>
<evidence type="ECO:0000313" key="5">
    <source>
        <dbReference type="EMBL" id="NOG31570.1"/>
    </source>
</evidence>
<dbReference type="EMBL" id="JABFHI010000002">
    <property type="protein sequence ID" value="NOG31570.1"/>
    <property type="molecule type" value="Genomic_DNA"/>
</dbReference>
<dbReference type="SMART" id="SM00749">
    <property type="entry name" value="BON"/>
    <property type="match status" value="1"/>
</dbReference>
<sequence length="229" mass="24938">MQAVDIMTKDVISVGPQEEVSAIAKLLLEHHISAVPVVDESHQVVGIVSEGDLMRRIQKEDGKEASWWLSLFAGHKDPADYVKTHGRKAEEVMTVNPMTIEEDTPLHKIARLLEKHRIKRVPVVKEGKLVGIVSRANLLQGLATEDAVSDSALKDDRVIREAILDEIEKNTGVRSAAISVTVSNGVAELWGLIDSSDQRKALEVAAENTPGVTQVKNNLGYAPRGVGGY</sequence>
<dbReference type="Gene3D" id="3.30.1340.30">
    <property type="match status" value="1"/>
</dbReference>
<name>A0A7Y3TXH5_9GAMM</name>
<dbReference type="CDD" id="cd04586">
    <property type="entry name" value="CBS_pair_BON_assoc"/>
    <property type="match status" value="1"/>
</dbReference>
<dbReference type="RefSeq" id="WP_171702013.1">
    <property type="nucleotide sequence ID" value="NZ_JABFHI010000002.1"/>
</dbReference>
<protein>
    <submittedName>
        <fullName evidence="5">CBS domain-containing protein</fullName>
    </submittedName>
</protein>
<keyword evidence="1 2" id="KW-0129">CBS domain</keyword>
<evidence type="ECO:0000256" key="1">
    <source>
        <dbReference type="ARBA" id="ARBA00023122"/>
    </source>
</evidence>
<evidence type="ECO:0000259" key="3">
    <source>
        <dbReference type="PROSITE" id="PS50914"/>
    </source>
</evidence>
<feature type="domain" description="CBS" evidence="4">
    <location>
        <begin position="93"/>
        <end position="148"/>
    </location>
</feature>
<dbReference type="PANTHER" id="PTHR43080:SF26">
    <property type="entry name" value="REGULATORY PROTEIN"/>
    <property type="match status" value="1"/>
</dbReference>
<dbReference type="PANTHER" id="PTHR43080">
    <property type="entry name" value="CBS DOMAIN-CONTAINING PROTEIN CBSX3, MITOCHONDRIAL"/>
    <property type="match status" value="1"/>
</dbReference>
<dbReference type="InterPro" id="IPR017080">
    <property type="entry name" value="UCP036990_CBS_BON"/>
</dbReference>
<evidence type="ECO:0000256" key="2">
    <source>
        <dbReference type="PROSITE-ProRule" id="PRU00703"/>
    </source>
</evidence>
<dbReference type="PROSITE" id="PS50914">
    <property type="entry name" value="BON"/>
    <property type="match status" value="1"/>
</dbReference>
<dbReference type="AlphaFoldDB" id="A0A7Y3TXH5"/>
<dbReference type="Pfam" id="PF04972">
    <property type="entry name" value="BON"/>
    <property type="match status" value="1"/>
</dbReference>
<dbReference type="InterPro" id="IPR007055">
    <property type="entry name" value="BON_dom"/>
</dbReference>
<proteinExistence type="predicted"/>
<dbReference type="SUPFAM" id="SSF54631">
    <property type="entry name" value="CBS-domain pair"/>
    <property type="match status" value="1"/>
</dbReference>
<accession>A0A7Y3TXH5</accession>
<dbReference type="Pfam" id="PF00571">
    <property type="entry name" value="CBS"/>
    <property type="match status" value="2"/>
</dbReference>
<dbReference type="InterPro" id="IPR051257">
    <property type="entry name" value="Diverse_CBS-Domain"/>
</dbReference>
<dbReference type="InterPro" id="IPR046342">
    <property type="entry name" value="CBS_dom_sf"/>
</dbReference>
<keyword evidence="6" id="KW-1185">Reference proteome</keyword>
<feature type="domain" description="BON" evidence="3">
    <location>
        <begin position="155"/>
        <end position="223"/>
    </location>
</feature>
<comment type="caution">
    <text evidence="5">The sequence shown here is derived from an EMBL/GenBank/DDBJ whole genome shotgun (WGS) entry which is preliminary data.</text>
</comment>
<gene>
    <name evidence="5" type="ORF">HLB35_06920</name>
</gene>
<dbReference type="PROSITE" id="PS51371">
    <property type="entry name" value="CBS"/>
    <property type="match status" value="2"/>
</dbReference>
<evidence type="ECO:0000313" key="6">
    <source>
        <dbReference type="Proteomes" id="UP000588806"/>
    </source>
</evidence>
<dbReference type="PIRSF" id="PIRSF036990">
    <property type="entry name" value="UCP036990_CBS_BON"/>
    <property type="match status" value="1"/>
</dbReference>
<dbReference type="Proteomes" id="UP000588806">
    <property type="component" value="Unassembled WGS sequence"/>
</dbReference>
<evidence type="ECO:0000259" key="4">
    <source>
        <dbReference type="PROSITE" id="PS51371"/>
    </source>
</evidence>
<reference evidence="5 6" key="2">
    <citation type="submission" date="2020-06" db="EMBL/GenBank/DDBJ databases">
        <title>Halomonas songnenensis sp. nov., a moderately halophilic bacterium isolated from saline and alkaline soils.</title>
        <authorList>
            <person name="Jiang J."/>
            <person name="Pan Y."/>
        </authorList>
    </citation>
    <scope>NUCLEOTIDE SEQUENCE [LARGE SCALE GENOMIC DNA]</scope>
    <source>
        <strain evidence="5 6">TBZ9</strain>
    </source>
</reference>
<feature type="domain" description="CBS" evidence="4">
    <location>
        <begin position="7"/>
        <end position="64"/>
    </location>
</feature>
<organism evidence="5 6">
    <name type="scientific">Vreelandella azerica</name>
    <dbReference type="NCBI Taxonomy" id="2732867"/>
    <lineage>
        <taxon>Bacteria</taxon>
        <taxon>Pseudomonadati</taxon>
        <taxon>Pseudomonadota</taxon>
        <taxon>Gammaproteobacteria</taxon>
        <taxon>Oceanospirillales</taxon>
        <taxon>Halomonadaceae</taxon>
        <taxon>Vreelandella</taxon>
    </lineage>
</organism>
<dbReference type="SMART" id="SM00116">
    <property type="entry name" value="CBS"/>
    <property type="match status" value="2"/>
</dbReference>
<dbReference type="InterPro" id="IPR000644">
    <property type="entry name" value="CBS_dom"/>
</dbReference>
<reference evidence="5 6" key="1">
    <citation type="submission" date="2020-05" db="EMBL/GenBank/DDBJ databases">
        <authorList>
            <person name="Ruan W."/>
            <person name="Jeon C.O."/>
            <person name="Chun B.H."/>
        </authorList>
    </citation>
    <scope>NUCLEOTIDE SEQUENCE [LARGE SCALE GENOMIC DNA]</scope>
    <source>
        <strain evidence="5 6">TBZ9</strain>
    </source>
</reference>